<dbReference type="AlphaFoldDB" id="A0A9Q0L579"/>
<keyword evidence="2" id="KW-1185">Reference proteome</keyword>
<protein>
    <submittedName>
        <fullName evidence="1">Uncharacterized protein</fullName>
    </submittedName>
</protein>
<reference evidence="1" key="1">
    <citation type="submission" date="2022-10" db="EMBL/GenBank/DDBJ databases">
        <title>Novel sulphate-reducing endosymbionts in the free-living metamonad Anaeramoeba.</title>
        <authorList>
            <person name="Jerlstrom-Hultqvist J."/>
            <person name="Cepicka I."/>
            <person name="Gallot-Lavallee L."/>
            <person name="Salas-Leiva D."/>
            <person name="Curtis B.A."/>
            <person name="Zahonova K."/>
            <person name="Pipaliya S."/>
            <person name="Dacks J."/>
            <person name="Roger A.J."/>
        </authorList>
    </citation>
    <scope>NUCLEOTIDE SEQUENCE</scope>
    <source>
        <strain evidence="1">BMAN</strain>
    </source>
</reference>
<name>A0A9Q0L579_ANAIG</name>
<accession>A0A9Q0L579</accession>
<dbReference type="Proteomes" id="UP001149090">
    <property type="component" value="Unassembled WGS sequence"/>
</dbReference>
<comment type="caution">
    <text evidence="1">The sequence shown here is derived from an EMBL/GenBank/DDBJ whole genome shotgun (WGS) entry which is preliminary data.</text>
</comment>
<evidence type="ECO:0000313" key="1">
    <source>
        <dbReference type="EMBL" id="KAJ5066136.1"/>
    </source>
</evidence>
<organism evidence="1 2">
    <name type="scientific">Anaeramoeba ignava</name>
    <name type="common">Anaerobic marine amoeba</name>
    <dbReference type="NCBI Taxonomy" id="1746090"/>
    <lineage>
        <taxon>Eukaryota</taxon>
        <taxon>Metamonada</taxon>
        <taxon>Anaeramoebidae</taxon>
        <taxon>Anaeramoeba</taxon>
    </lineage>
</organism>
<dbReference type="EMBL" id="JAPDFW010000147">
    <property type="protein sequence ID" value="KAJ5066136.1"/>
    <property type="molecule type" value="Genomic_DNA"/>
</dbReference>
<proteinExistence type="predicted"/>
<evidence type="ECO:0000313" key="2">
    <source>
        <dbReference type="Proteomes" id="UP001149090"/>
    </source>
</evidence>
<sequence>MSELEIESSDDLKTEDVKQLPEHFPRLQSYIDLDDYEELKYPKLAFDFKIDNTSIDNISLDTFIAGVSFNLWEELESKFQDFEVPYRLKKELKEEKITPQVEMPEEEEIKQESPLHLYTIFDINNIKKKHQFKHLEKAQSIFAQKRHNFQAININPITKRKVDMYLKLRQKNFKINSLKHGTFTRPKWDDVEILTHDDHPEQIRVNVRSKKNSSNSEYFFADSEAKEIFIETVILFMEAYVGEIKQESKKNVTSKLSNTGFYVAPNKTMDPSTTKEIVDTFTAKKKVSFNVSIMMRQLVPDCTLKFSSKWIKIRIKKRGSTTFSYSDIELLESNAKKTLLLFKSNSGQMAVASQNENQKKLIVQTFLAFRGLWFKNDHTSKLQKLFTVKTNFEPEYESTLGDSLGEMGLDKNFDF</sequence>
<gene>
    <name evidence="1" type="ORF">M0811_03469</name>
</gene>